<dbReference type="InterPro" id="IPR054075">
    <property type="entry name" value="Gp53-like_C"/>
</dbReference>
<evidence type="ECO:0000259" key="1">
    <source>
        <dbReference type="Pfam" id="PF21882"/>
    </source>
</evidence>
<organism evidence="2 3">
    <name type="scientific">Sphingomonas abaci</name>
    <dbReference type="NCBI Taxonomy" id="237611"/>
    <lineage>
        <taxon>Bacteria</taxon>
        <taxon>Pseudomonadati</taxon>
        <taxon>Pseudomonadota</taxon>
        <taxon>Alphaproteobacteria</taxon>
        <taxon>Sphingomonadales</taxon>
        <taxon>Sphingomonadaceae</taxon>
        <taxon>Sphingomonas</taxon>
    </lineage>
</organism>
<dbReference type="Pfam" id="PF21882">
    <property type="entry name" value="Gp53-like_C"/>
    <property type="match status" value="1"/>
</dbReference>
<sequence>MALTILITNAGRAALINADKSGTRAVRIATVGVSPTATVPAATATALPGEIKRIATISGAQTAADTIHLTVQDESAAVYTVRSFGLYLDDGTLFAIYGQADVIVEKSAQALLLLAIDVTLQDIAATSITFGNANFLLPAATTERQGLVELATADEGRAGTDATRAVTPAVAKASVQAWLGYAPANRAGDTFTGPVAIRTPNQNLGFSVASSFPGYAFMQLGDAGETFRNWHFGSQGDGSFALYQGTWGTGSLRLLVTSTSIAYNGNPVWHAGNDGAGSGLDADLLDGFQAAQFMRRDVAGSVGTDVYFDFGNSQYGRALRVGGPANTGAAVGQITVTTGNIHIDSTNGSAVFLNYFAGDGVNFGNGQQGFNARITREGGFVGTSLSAPTIVRSGLSVWGPDNDGAGSGLDADLVRGRSIPQDLWLPQSVAQISTIDPDNLPVGGSAFSRHTNLPVPGTLHYVAALAGGDVSDRGLLIASPYSSGELYIRSRPAGWTKLWSPSNDGAGSGLDADLLDGRQGSEFALKSGDAFTGQVTMRSPAFGLRVAELGSGYGFIQLGEATGANVSRNWHFGSLGDGAFGLYQGEWGTGTERLRVTSGGINFNGGPVWHAGNDGAGSGLDADMLDGLQAAQFMRRDVAGSVGTDVYYDFGNSTNGRSLRVGGIANTGAPVGQIAVTNGNIHIDPLSGFALFLNFYAGNGINFGNGQQGIVAQLSREGGFAAAALSAGTIVRGGLSVWGPDNDGAGSGLDSDMVDGWQADDLRRWGNLLGRPDTFPPSAHGHSAADIAGAFANASLAANGYQVLPNGLILQWVTGPYQSPGVEAAIFVNWPIAFPNACFQAFPSTQIQSATDRGDSWFQLVGDPATDGCTVMRQRSGNPNDSAATAPKIFAIGR</sequence>
<dbReference type="Gene3D" id="2.60.40.3940">
    <property type="match status" value="1"/>
</dbReference>
<reference evidence="2 3" key="1">
    <citation type="submission" date="2020-08" db="EMBL/GenBank/DDBJ databases">
        <title>Genomic Encyclopedia of Type Strains, Phase IV (KMG-IV): sequencing the most valuable type-strain genomes for metagenomic binning, comparative biology and taxonomic classification.</title>
        <authorList>
            <person name="Goeker M."/>
        </authorList>
    </citation>
    <scope>NUCLEOTIDE SEQUENCE [LARGE SCALE GENOMIC DNA]</scope>
    <source>
        <strain evidence="2 3">DSM 15867</strain>
    </source>
</reference>
<comment type="caution">
    <text evidence="2">The sequence shown here is derived from an EMBL/GenBank/DDBJ whole genome shotgun (WGS) entry which is preliminary data.</text>
</comment>
<accession>A0A7W7F044</accession>
<dbReference type="AlphaFoldDB" id="A0A7W7F044"/>
<evidence type="ECO:0000313" key="3">
    <source>
        <dbReference type="Proteomes" id="UP000574769"/>
    </source>
</evidence>
<protein>
    <recommendedName>
        <fullName evidence="1">Putative tail fiber protein gp53-like C-terminal domain-containing protein</fullName>
    </recommendedName>
</protein>
<evidence type="ECO:0000313" key="2">
    <source>
        <dbReference type="EMBL" id="MBB4618005.1"/>
    </source>
</evidence>
<feature type="domain" description="Putative tail fiber protein gp53-like C-terminal" evidence="1">
    <location>
        <begin position="804"/>
        <end position="894"/>
    </location>
</feature>
<gene>
    <name evidence="2" type="ORF">GGQ96_002141</name>
</gene>
<dbReference type="Proteomes" id="UP000574769">
    <property type="component" value="Unassembled WGS sequence"/>
</dbReference>
<name>A0A7W7F044_9SPHN</name>
<dbReference type="EMBL" id="JACHNY010000004">
    <property type="protein sequence ID" value="MBB4618005.1"/>
    <property type="molecule type" value="Genomic_DNA"/>
</dbReference>
<dbReference type="RefSeq" id="WP_184114410.1">
    <property type="nucleotide sequence ID" value="NZ_JACHNY010000004.1"/>
</dbReference>
<keyword evidence="3" id="KW-1185">Reference proteome</keyword>
<proteinExistence type="predicted"/>